<evidence type="ECO:0000313" key="2">
    <source>
        <dbReference type="Proteomes" id="UP000276133"/>
    </source>
</evidence>
<dbReference type="Proteomes" id="UP000276133">
    <property type="component" value="Unassembled WGS sequence"/>
</dbReference>
<proteinExistence type="predicted"/>
<gene>
    <name evidence="1" type="ORF">BpHYR1_031007</name>
</gene>
<dbReference type="AlphaFoldDB" id="A0A3M7SU29"/>
<organism evidence="1 2">
    <name type="scientific">Brachionus plicatilis</name>
    <name type="common">Marine rotifer</name>
    <name type="synonym">Brachionus muelleri</name>
    <dbReference type="NCBI Taxonomy" id="10195"/>
    <lineage>
        <taxon>Eukaryota</taxon>
        <taxon>Metazoa</taxon>
        <taxon>Spiralia</taxon>
        <taxon>Gnathifera</taxon>
        <taxon>Rotifera</taxon>
        <taxon>Eurotatoria</taxon>
        <taxon>Monogononta</taxon>
        <taxon>Pseudotrocha</taxon>
        <taxon>Ploima</taxon>
        <taxon>Brachionidae</taxon>
        <taxon>Brachionus</taxon>
    </lineage>
</organism>
<protein>
    <submittedName>
        <fullName evidence="1">Uncharacterized protein</fullName>
    </submittedName>
</protein>
<dbReference type="EMBL" id="REGN01000762">
    <property type="protein sequence ID" value="RNA39313.1"/>
    <property type="molecule type" value="Genomic_DNA"/>
</dbReference>
<accession>A0A3M7SU29</accession>
<keyword evidence="2" id="KW-1185">Reference proteome</keyword>
<reference evidence="1 2" key="1">
    <citation type="journal article" date="2018" name="Sci. Rep.">
        <title>Genomic signatures of local adaptation to the degree of environmental predictability in rotifers.</title>
        <authorList>
            <person name="Franch-Gras L."/>
            <person name="Hahn C."/>
            <person name="Garcia-Roger E.M."/>
            <person name="Carmona M.J."/>
            <person name="Serra M."/>
            <person name="Gomez A."/>
        </authorList>
    </citation>
    <scope>NUCLEOTIDE SEQUENCE [LARGE SCALE GENOMIC DNA]</scope>
    <source>
        <strain evidence="1">HYR1</strain>
    </source>
</reference>
<evidence type="ECO:0000313" key="1">
    <source>
        <dbReference type="EMBL" id="RNA39313.1"/>
    </source>
</evidence>
<sequence>MCFNHFLVDDIDESWEFFKSSIVTVLAKLAPLRKIYLREFEQPWYDDELLLVTNNRNIAYRNYKQNVVNQNHDKDKLREIYKHWKNINDNINKQKILDYFDKRGNYGFKEQQALLGILFVIYQN</sequence>
<name>A0A3M7SU29_BRAPC</name>
<comment type="caution">
    <text evidence="1">The sequence shown here is derived from an EMBL/GenBank/DDBJ whole genome shotgun (WGS) entry which is preliminary data.</text>
</comment>